<keyword evidence="1" id="KW-0472">Membrane</keyword>
<evidence type="ECO:0000313" key="2">
    <source>
        <dbReference type="EMBL" id="MFA0813438.1"/>
    </source>
</evidence>
<feature type="transmembrane region" description="Helical" evidence="1">
    <location>
        <begin position="160"/>
        <end position="179"/>
    </location>
</feature>
<gene>
    <name evidence="2" type="ORF">ACCI49_21310</name>
</gene>
<proteinExistence type="predicted"/>
<keyword evidence="1" id="KW-0812">Transmembrane</keyword>
<keyword evidence="3" id="KW-1185">Reference proteome</keyword>
<keyword evidence="1" id="KW-1133">Transmembrane helix</keyword>
<evidence type="ECO:0000313" key="3">
    <source>
        <dbReference type="Proteomes" id="UP001569428"/>
    </source>
</evidence>
<organism evidence="2 3">
    <name type="scientific">Microbulbifer epialgicus</name>
    <dbReference type="NCBI Taxonomy" id="393907"/>
    <lineage>
        <taxon>Bacteria</taxon>
        <taxon>Pseudomonadati</taxon>
        <taxon>Pseudomonadota</taxon>
        <taxon>Gammaproteobacteria</taxon>
        <taxon>Cellvibrionales</taxon>
        <taxon>Microbulbiferaceae</taxon>
        <taxon>Microbulbifer</taxon>
    </lineage>
</organism>
<dbReference type="EMBL" id="JBGMEK010000094">
    <property type="protein sequence ID" value="MFA0813438.1"/>
    <property type="molecule type" value="Genomic_DNA"/>
</dbReference>
<feature type="transmembrane region" description="Helical" evidence="1">
    <location>
        <begin position="43"/>
        <end position="61"/>
    </location>
</feature>
<feature type="transmembrane region" description="Helical" evidence="1">
    <location>
        <begin position="123"/>
        <end position="140"/>
    </location>
</feature>
<sequence>MNRADSDNQWMELESIWKQQPVNAEIPAAILKWVRRQERRMRLVVAFEWFVTLGVGIFYAVKVILSRNQPDNFLVLVFALSMLTLIMGFATANRRGLWAPLEESAKAYVELGLLRLKRKRGEVYFNWFFWWFQILLIFLWKFARPNAGSTEPLIRNPQEVLIILTSCMIFLVLHSIYVYRRTGKEKMALENFQEKYLN</sequence>
<accession>A0ABV4P6X0</accession>
<name>A0ABV4P6X0_9GAMM</name>
<reference evidence="2 3" key="1">
    <citation type="submission" date="2024-08" db="EMBL/GenBank/DDBJ databases">
        <authorList>
            <person name="Ishaq N."/>
        </authorList>
    </citation>
    <scope>NUCLEOTIDE SEQUENCE [LARGE SCALE GENOMIC DNA]</scope>
    <source>
        <strain evidence="2 3">DSM 18651</strain>
    </source>
</reference>
<feature type="transmembrane region" description="Helical" evidence="1">
    <location>
        <begin position="73"/>
        <end position="92"/>
    </location>
</feature>
<protein>
    <submittedName>
        <fullName evidence="2">Uncharacterized protein</fullName>
    </submittedName>
</protein>
<dbReference type="RefSeq" id="WP_371841246.1">
    <property type="nucleotide sequence ID" value="NZ_JBGMEK010000094.1"/>
</dbReference>
<evidence type="ECO:0000256" key="1">
    <source>
        <dbReference type="SAM" id="Phobius"/>
    </source>
</evidence>
<comment type="caution">
    <text evidence="2">The sequence shown here is derived from an EMBL/GenBank/DDBJ whole genome shotgun (WGS) entry which is preliminary data.</text>
</comment>
<dbReference type="Proteomes" id="UP001569428">
    <property type="component" value="Unassembled WGS sequence"/>
</dbReference>